<dbReference type="Pfam" id="PF01261">
    <property type="entry name" value="AP_endonuc_2"/>
    <property type="match status" value="1"/>
</dbReference>
<accession>A0A4Z0R8L4</accession>
<dbReference type="PANTHER" id="PTHR12110">
    <property type="entry name" value="HYDROXYPYRUVATE ISOMERASE"/>
    <property type="match status" value="1"/>
</dbReference>
<protein>
    <submittedName>
        <fullName evidence="2">Sugar phosphate isomerase/epimerase</fullName>
    </submittedName>
</protein>
<feature type="domain" description="Xylose isomerase-like TIM barrel" evidence="1">
    <location>
        <begin position="21"/>
        <end position="270"/>
    </location>
</feature>
<organism evidence="2 3">
    <name type="scientific">Desulfosporosinus fructosivorans</name>
    <dbReference type="NCBI Taxonomy" id="2018669"/>
    <lineage>
        <taxon>Bacteria</taxon>
        <taxon>Bacillati</taxon>
        <taxon>Bacillota</taxon>
        <taxon>Clostridia</taxon>
        <taxon>Eubacteriales</taxon>
        <taxon>Desulfitobacteriaceae</taxon>
        <taxon>Desulfosporosinus</taxon>
    </lineage>
</organism>
<dbReference type="Proteomes" id="UP000298460">
    <property type="component" value="Unassembled WGS sequence"/>
</dbReference>
<dbReference type="RefSeq" id="WP_135546369.1">
    <property type="nucleotide sequence ID" value="NZ_SPQQ01000003.1"/>
</dbReference>
<proteinExistence type="predicted"/>
<reference evidence="2 3" key="1">
    <citation type="submission" date="2019-03" db="EMBL/GenBank/DDBJ databases">
        <title>Draft Genome Sequence of Desulfosporosinus fructosivorans Strain 63.6F, Isolated from Marine Sediment in the Baltic Sea.</title>
        <authorList>
            <person name="Hausmann B."/>
            <person name="Vandieken V."/>
            <person name="Pjevac P."/>
            <person name="Schreck K."/>
            <person name="Herbold C.W."/>
            <person name="Loy A."/>
        </authorList>
    </citation>
    <scope>NUCLEOTIDE SEQUENCE [LARGE SCALE GENOMIC DNA]</scope>
    <source>
        <strain evidence="2 3">63.6F</strain>
    </source>
</reference>
<dbReference type="InterPro" id="IPR050312">
    <property type="entry name" value="IolE/XylAMocC-like"/>
</dbReference>
<evidence type="ECO:0000313" key="3">
    <source>
        <dbReference type="Proteomes" id="UP000298460"/>
    </source>
</evidence>
<evidence type="ECO:0000313" key="2">
    <source>
        <dbReference type="EMBL" id="TGE38377.1"/>
    </source>
</evidence>
<sequence>MFKYSFNSTTLRNMDVIVALKNIKSYGYAGVELTLNDNHLHPLQSSRSRLSEVKNCCSENDIAIVCVAAGGDRLLSNEPYEPSLINPEREGRTKRLDLIKRSMEVATYLGSPVLNINSGKLKEDIDEEQAFEYLYTNLEELLRESSELVLVMEPEPGFFIGTSYDAINLIQKINHPRFRLNLDIGHVFCSEENCYSAIEKALPYSRHIHIEDIKQGIHHHEIPGEGDINFEKVIEILKKSSYSHYVSVELHHHADMWQRALKESLEYLTKLDNLK</sequence>
<keyword evidence="3" id="KW-1185">Reference proteome</keyword>
<comment type="caution">
    <text evidence="2">The sequence shown here is derived from an EMBL/GenBank/DDBJ whole genome shotgun (WGS) entry which is preliminary data.</text>
</comment>
<dbReference type="OrthoDB" id="270844at2"/>
<gene>
    <name evidence="2" type="ORF">E4K67_10525</name>
</gene>
<dbReference type="AlphaFoldDB" id="A0A4Z0R8L4"/>
<evidence type="ECO:0000259" key="1">
    <source>
        <dbReference type="Pfam" id="PF01261"/>
    </source>
</evidence>
<dbReference type="InterPro" id="IPR013022">
    <property type="entry name" value="Xyl_isomerase-like_TIM-brl"/>
</dbReference>
<dbReference type="GO" id="GO:0016853">
    <property type="term" value="F:isomerase activity"/>
    <property type="evidence" value="ECO:0007669"/>
    <property type="project" value="UniProtKB-KW"/>
</dbReference>
<dbReference type="Gene3D" id="3.20.20.150">
    <property type="entry name" value="Divalent-metal-dependent TIM barrel enzymes"/>
    <property type="match status" value="1"/>
</dbReference>
<dbReference type="InterPro" id="IPR036237">
    <property type="entry name" value="Xyl_isomerase-like_sf"/>
</dbReference>
<dbReference type="SUPFAM" id="SSF51658">
    <property type="entry name" value="Xylose isomerase-like"/>
    <property type="match status" value="1"/>
</dbReference>
<name>A0A4Z0R8L4_9FIRM</name>
<dbReference type="PANTHER" id="PTHR12110:SF21">
    <property type="entry name" value="XYLOSE ISOMERASE-LIKE TIM BARREL DOMAIN-CONTAINING PROTEIN"/>
    <property type="match status" value="1"/>
</dbReference>
<keyword evidence="2" id="KW-0413">Isomerase</keyword>
<dbReference type="EMBL" id="SPQQ01000003">
    <property type="protein sequence ID" value="TGE38377.1"/>
    <property type="molecule type" value="Genomic_DNA"/>
</dbReference>